<gene>
    <name evidence="2" type="ORF">ACE1CC_26400</name>
</gene>
<dbReference type="EMBL" id="JBHFNQ010000202">
    <property type="protein sequence ID" value="MFB2880394.1"/>
    <property type="molecule type" value="Genomic_DNA"/>
</dbReference>
<comment type="caution">
    <text evidence="2">The sequence shown here is derived from an EMBL/GenBank/DDBJ whole genome shotgun (WGS) entry which is preliminary data.</text>
</comment>
<keyword evidence="2" id="KW-0378">Hydrolase</keyword>
<dbReference type="Proteomes" id="UP001576774">
    <property type="component" value="Unassembled WGS sequence"/>
</dbReference>
<protein>
    <submittedName>
        <fullName evidence="2">Uma2 family endonuclease</fullName>
    </submittedName>
</protein>
<evidence type="ECO:0000313" key="2">
    <source>
        <dbReference type="EMBL" id="MFB2880394.1"/>
    </source>
</evidence>
<name>A0ABV4XCE1_9CYAN</name>
<evidence type="ECO:0000259" key="1">
    <source>
        <dbReference type="Pfam" id="PF05685"/>
    </source>
</evidence>
<dbReference type="CDD" id="cd06260">
    <property type="entry name" value="DUF820-like"/>
    <property type="match status" value="1"/>
</dbReference>
<keyword evidence="3" id="KW-1185">Reference proteome</keyword>
<dbReference type="InterPro" id="IPR012296">
    <property type="entry name" value="Nuclease_put_TT1808"/>
</dbReference>
<dbReference type="PANTHER" id="PTHR47152">
    <property type="entry name" value="SLR2084 PROTEIN-RELATED"/>
    <property type="match status" value="1"/>
</dbReference>
<keyword evidence="2" id="KW-0255">Endonuclease</keyword>
<accession>A0ABV4XCE1</accession>
<dbReference type="InterPro" id="IPR008538">
    <property type="entry name" value="Uma2"/>
</dbReference>
<sequence>MQIELKQLIIPPGNVLQLKDISWQMFEDILEELGESRAAKLSYNKGTLEIMAPLPEHEDDKGIIGDLVKALLEELDIEFRDLGSTTFKNQIMAQGLEPDTCFYIQNEAAIRGKKKIDLTVDPPPDLAIEINITYRTAFTNYEGLRVPELWQYNGERLQINVLQDGKYIESETSRIFSQFSQLREVIHQKVEESKVVGRNATMRAFRNWVREQL</sequence>
<dbReference type="PANTHER" id="PTHR47152:SF1">
    <property type="entry name" value="SLL1186 PROTEIN"/>
    <property type="match status" value="1"/>
</dbReference>
<dbReference type="RefSeq" id="WP_413273409.1">
    <property type="nucleotide sequence ID" value="NZ_JBHFNQ010000202.1"/>
</dbReference>
<dbReference type="Gene3D" id="3.90.1570.10">
    <property type="entry name" value="tt1808, chain A"/>
    <property type="match status" value="1"/>
</dbReference>
<organism evidence="2 3">
    <name type="scientific">Floridaenema aerugineum BLCC-F46</name>
    <dbReference type="NCBI Taxonomy" id="3153654"/>
    <lineage>
        <taxon>Bacteria</taxon>
        <taxon>Bacillati</taxon>
        <taxon>Cyanobacteriota</taxon>
        <taxon>Cyanophyceae</taxon>
        <taxon>Oscillatoriophycideae</taxon>
        <taxon>Aerosakkonematales</taxon>
        <taxon>Aerosakkonemataceae</taxon>
        <taxon>Floridanema</taxon>
        <taxon>Floridanema aerugineum</taxon>
    </lineage>
</organism>
<proteinExistence type="predicted"/>
<keyword evidence="2" id="KW-0540">Nuclease</keyword>
<reference evidence="2 3" key="1">
    <citation type="submission" date="2024-09" db="EMBL/GenBank/DDBJ databases">
        <title>Floridaenema gen nov. (Aerosakkonemataceae, Aerosakkonematales ord. nov., Cyanobacteria) from benthic tropical and subtropical fresh waters, with the description of four new species.</title>
        <authorList>
            <person name="Moretto J.A."/>
            <person name="Berthold D.E."/>
            <person name="Lefler F.W."/>
            <person name="Huang I.-S."/>
            <person name="Laughinghouse H. IV."/>
        </authorList>
    </citation>
    <scope>NUCLEOTIDE SEQUENCE [LARGE SCALE GENOMIC DNA]</scope>
    <source>
        <strain evidence="2 3">BLCC-F46</strain>
    </source>
</reference>
<feature type="domain" description="Putative restriction endonuclease" evidence="1">
    <location>
        <begin position="26"/>
        <end position="173"/>
    </location>
</feature>
<evidence type="ECO:0000313" key="3">
    <source>
        <dbReference type="Proteomes" id="UP001576774"/>
    </source>
</evidence>
<dbReference type="Pfam" id="PF05685">
    <property type="entry name" value="Uma2"/>
    <property type="match status" value="1"/>
</dbReference>
<dbReference type="GO" id="GO:0004519">
    <property type="term" value="F:endonuclease activity"/>
    <property type="evidence" value="ECO:0007669"/>
    <property type="project" value="UniProtKB-KW"/>
</dbReference>